<organism evidence="2 3">
    <name type="scientific">Streptomyces roseirectus</name>
    <dbReference type="NCBI Taxonomy" id="2768066"/>
    <lineage>
        <taxon>Bacteria</taxon>
        <taxon>Bacillati</taxon>
        <taxon>Actinomycetota</taxon>
        <taxon>Actinomycetes</taxon>
        <taxon>Kitasatosporales</taxon>
        <taxon>Streptomycetaceae</taxon>
        <taxon>Streptomyces</taxon>
    </lineage>
</organism>
<accession>A0A7H0I5Q8</accession>
<evidence type="ECO:0008006" key="4">
    <source>
        <dbReference type="Google" id="ProtNLM"/>
    </source>
</evidence>
<feature type="region of interest" description="Disordered" evidence="1">
    <location>
        <begin position="564"/>
        <end position="600"/>
    </location>
</feature>
<dbReference type="RefSeq" id="WP_187745167.1">
    <property type="nucleotide sequence ID" value="NZ_CP060828.1"/>
</dbReference>
<gene>
    <name evidence="2" type="ORF">IAG44_00645</name>
</gene>
<dbReference type="InterPro" id="IPR038752">
    <property type="entry name" value="IQCH"/>
</dbReference>
<dbReference type="KEGG" id="sroi:IAG44_00645"/>
<name>A0A7H0I5Q8_9ACTN</name>
<evidence type="ECO:0000313" key="2">
    <source>
        <dbReference type="EMBL" id="QNP68124.1"/>
    </source>
</evidence>
<reference evidence="2 3" key="1">
    <citation type="submission" date="2020-08" db="EMBL/GenBank/DDBJ databases">
        <title>A novel species.</title>
        <authorList>
            <person name="Gao J."/>
        </authorList>
    </citation>
    <scope>NUCLEOTIDE SEQUENCE [LARGE SCALE GENOMIC DNA]</scope>
    <source>
        <strain evidence="2 3">CRXT-G-22</strain>
    </source>
</reference>
<evidence type="ECO:0000313" key="3">
    <source>
        <dbReference type="Proteomes" id="UP000516052"/>
    </source>
</evidence>
<evidence type="ECO:0000256" key="1">
    <source>
        <dbReference type="SAM" id="MobiDB-lite"/>
    </source>
</evidence>
<dbReference type="SUPFAM" id="SSF56059">
    <property type="entry name" value="Glutathione synthetase ATP-binding domain-like"/>
    <property type="match status" value="1"/>
</dbReference>
<dbReference type="Gene3D" id="3.30.470.20">
    <property type="entry name" value="ATP-grasp fold, B domain"/>
    <property type="match status" value="1"/>
</dbReference>
<keyword evidence="3" id="KW-1185">Reference proteome</keyword>
<proteinExistence type="predicted"/>
<dbReference type="Proteomes" id="UP000516052">
    <property type="component" value="Chromosome"/>
</dbReference>
<sequence length="600" mass="62201">MTARAHTHPLDRLDAVLASRRGLRLRLVCPSQEFGAREMSFGVGRWLSSSRGLWESLYVAREPGLALVMLQAPAVGAGVEEHLLGLVPATPATAADRRARHALVEIDDDGGRHLAEKVLADPRLVERLARTVALARRHGHTVEGLACFASSPRTAALAHALGTGLLEADVHLLAWGHKSGGRQLFRAAGVPHLPGSYTPDRDLPSLAARLCALVRVHGPGQWVVKLDHGFGSGHGNAYVTVDGDRADAVEHALRTSLRPSGAGMRRAEFLARVGECGAIVERHAGDVRCSPSALAHLAPSGPPRVELLGAHDQLVGPAGDFLGCRHPARAAYRDAVEGASLKVFTALAELGVHGHAGVDFLATRDALYAVEVNLRQTGSTHPNRTVRAVLPLAPAPPGRLVTRDGRPVHFRATDSVLSPASKGTSPASLIAALNASPALRLDPGAGRGVVPHLWPALERHGKLGATAIGRSAEECDELLREFAELLDRIGEPGDRPPRTGTVPLSGAALRTGAAPLSHAAPRVGDAPFSDADPLTGTAPHTAAPVSDAIPLSGAAPLAGAVPLTGTAPHTATTPLSGAAPRAAASPVPAVSGDDPRPVSP</sequence>
<feature type="compositionally biased region" description="Low complexity" evidence="1">
    <location>
        <begin position="576"/>
        <end position="592"/>
    </location>
</feature>
<protein>
    <recommendedName>
        <fullName evidence="4">ATP-grasp domain-containing protein</fullName>
    </recommendedName>
</protein>
<dbReference type="PANTHER" id="PTHR14465:SF0">
    <property type="entry name" value="IQ DOMAIN-CONTAINING PROTEIN H"/>
    <property type="match status" value="1"/>
</dbReference>
<dbReference type="AlphaFoldDB" id="A0A7H0I5Q8"/>
<dbReference type="PANTHER" id="PTHR14465">
    <property type="entry name" value="IQ DOMAIN-CONTAINING PROTEIN H"/>
    <property type="match status" value="1"/>
</dbReference>
<feature type="region of interest" description="Disordered" evidence="1">
    <location>
        <begin position="515"/>
        <end position="547"/>
    </location>
</feature>
<dbReference type="EMBL" id="CP060828">
    <property type="protein sequence ID" value="QNP68124.1"/>
    <property type="molecule type" value="Genomic_DNA"/>
</dbReference>